<accession>A0ABU5U668</accession>
<evidence type="ECO:0000313" key="3">
    <source>
        <dbReference type="Proteomes" id="UP001301728"/>
    </source>
</evidence>
<dbReference type="EMBL" id="JAYGHT010000192">
    <property type="protein sequence ID" value="MEA5522692.1"/>
    <property type="molecule type" value="Genomic_DNA"/>
</dbReference>
<evidence type="ECO:0000256" key="1">
    <source>
        <dbReference type="SAM" id="MobiDB-lite"/>
    </source>
</evidence>
<protein>
    <submittedName>
        <fullName evidence="2">Uncharacterized protein</fullName>
    </submittedName>
</protein>
<proteinExistence type="predicted"/>
<evidence type="ECO:0000313" key="2">
    <source>
        <dbReference type="EMBL" id="MEA5522692.1"/>
    </source>
</evidence>
<dbReference type="Proteomes" id="UP001301728">
    <property type="component" value="Unassembled WGS sequence"/>
</dbReference>
<organism evidence="2 3">
    <name type="scientific">Limnoraphis robusta CCNP1315</name>
    <dbReference type="NCBI Taxonomy" id="3110306"/>
    <lineage>
        <taxon>Bacteria</taxon>
        <taxon>Bacillati</taxon>
        <taxon>Cyanobacteriota</taxon>
        <taxon>Cyanophyceae</taxon>
        <taxon>Oscillatoriophycideae</taxon>
        <taxon>Oscillatoriales</taxon>
        <taxon>Sirenicapillariaceae</taxon>
        <taxon>Limnoraphis</taxon>
    </lineage>
</organism>
<dbReference type="RefSeq" id="WP_323275059.1">
    <property type="nucleotide sequence ID" value="NZ_JAYGHT010000192.1"/>
</dbReference>
<keyword evidence="3" id="KW-1185">Reference proteome</keyword>
<feature type="region of interest" description="Disordered" evidence="1">
    <location>
        <begin position="1"/>
        <end position="24"/>
    </location>
</feature>
<sequence length="73" mass="8367">MRSPDYSNNNTVGAHGNAPSQNRKIQLKTGFLLNNRVFGMELTRSPLKAVSFKKQFRSGRNALRPYKRRTTKN</sequence>
<gene>
    <name evidence="2" type="ORF">VB854_27555</name>
</gene>
<comment type="caution">
    <text evidence="2">The sequence shown here is derived from an EMBL/GenBank/DDBJ whole genome shotgun (WGS) entry which is preliminary data.</text>
</comment>
<name>A0ABU5U668_9CYAN</name>
<reference evidence="2 3" key="1">
    <citation type="submission" date="2023-12" db="EMBL/GenBank/DDBJ databases">
        <title>Baltic Sea Cyanobacteria.</title>
        <authorList>
            <person name="Delbaje E."/>
            <person name="Fewer D.P."/>
            <person name="Shishido T.K."/>
        </authorList>
    </citation>
    <scope>NUCLEOTIDE SEQUENCE [LARGE SCALE GENOMIC DNA]</scope>
    <source>
        <strain evidence="2 3">CCNP 1315</strain>
    </source>
</reference>